<dbReference type="Proteomes" id="UP000002207">
    <property type="component" value="Chromosome"/>
</dbReference>
<gene>
    <name evidence="1" type="ordered locus">ACP_1929</name>
</gene>
<dbReference type="KEGG" id="aca:ACP_1929"/>
<organism evidence="1 2">
    <name type="scientific">Acidobacterium capsulatum (strain ATCC 51196 / DSM 11244 / BCRC 80197 / JCM 7670 / NBRC 15755 / NCIMB 13165 / 161)</name>
    <dbReference type="NCBI Taxonomy" id="240015"/>
    <lineage>
        <taxon>Bacteria</taxon>
        <taxon>Pseudomonadati</taxon>
        <taxon>Acidobacteriota</taxon>
        <taxon>Terriglobia</taxon>
        <taxon>Terriglobales</taxon>
        <taxon>Acidobacteriaceae</taxon>
        <taxon>Acidobacterium</taxon>
    </lineage>
</organism>
<evidence type="ECO:0000313" key="1">
    <source>
        <dbReference type="EMBL" id="ACO34153.1"/>
    </source>
</evidence>
<dbReference type="InParanoid" id="C1F8B8"/>
<accession>C1F8B8</accession>
<sequence>MLAFGGILWLTGCTANAPRTTIGQPQTPSAVIFSSATPKTLAVNASATLVANAIYSDSLASSQRNTAVTWSVACGSTGACGGFSASDEGGAIVYTAPVAIPSGGTVTITATSVADASVSASATITVVGPQPITVSFPAHMPATLEAGSIFQFSAAIQNDVSAHPEVGWSATCDGIDCGSFSPDATTEEQVTTYTAPSTIPSGGTVTVTAISKTDPSKTASATITITAPAPTLANGTYVFSLAGPDSFSGMPSFTAGAFTASNGQITGGEQDTVDYEPTSPTYSGQTNYSYEAYSNHYTITGGSYGSTGDGNLAVTLQLNQYGTETLSGTLAASGQGLVANLNGAPGSNGALTLQTSAARPSGGYALTLSGGDQFNQYEVTMGGVLNFDGAGSISGNGSELDVLDYAVGANGLQPVGESTVSAPDSYGRVVIQVNPGVNAVFQPVQLAAYIASPQEMQLVETGVQQGLYSTSFEGVLGGTALGQGSATGQFSTASLANTSYIFGGNGVDTKGPLQVAGVLTFHSDGTVAGDINWNDRSGSQPALPSTIAGDYTVDAAGRVVITHLSTNKSFLYSMNWYLTGDGNGLLVSSDPNDYFSGQAFEQQNGTLDASDLQGSYGLNATLYGSGAGQVSAGPLDFTGPLMFTASSGSAQLSGYADDGAGLADYALSGSLSTFASGILRGSLTGFDLSSPAAAGSFVFYQASPSQGLLLETDSAHMTLGLLQQAQ</sequence>
<name>C1F8B8_ACIC5</name>
<dbReference type="eggNOG" id="COG3292">
    <property type="taxonomic scope" value="Bacteria"/>
</dbReference>
<evidence type="ECO:0000313" key="2">
    <source>
        <dbReference type="Proteomes" id="UP000002207"/>
    </source>
</evidence>
<reference evidence="1 2" key="1">
    <citation type="journal article" date="2009" name="Appl. Environ. Microbiol.">
        <title>Three genomes from the phylum Acidobacteria provide insight into the lifestyles of these microorganisms in soils.</title>
        <authorList>
            <person name="Ward N.L."/>
            <person name="Challacombe J.F."/>
            <person name="Janssen P.H."/>
            <person name="Henrissat B."/>
            <person name="Coutinho P.M."/>
            <person name="Wu M."/>
            <person name="Xie G."/>
            <person name="Haft D.H."/>
            <person name="Sait M."/>
            <person name="Badger J."/>
            <person name="Barabote R.D."/>
            <person name="Bradley B."/>
            <person name="Brettin T.S."/>
            <person name="Brinkac L.M."/>
            <person name="Bruce D."/>
            <person name="Creasy T."/>
            <person name="Daugherty S.C."/>
            <person name="Davidsen T.M."/>
            <person name="DeBoy R.T."/>
            <person name="Detter J.C."/>
            <person name="Dodson R.J."/>
            <person name="Durkin A.S."/>
            <person name="Ganapathy A."/>
            <person name="Gwinn-Giglio M."/>
            <person name="Han C.S."/>
            <person name="Khouri H."/>
            <person name="Kiss H."/>
            <person name="Kothari S.P."/>
            <person name="Madupu R."/>
            <person name="Nelson K.E."/>
            <person name="Nelson W.C."/>
            <person name="Paulsen I."/>
            <person name="Penn K."/>
            <person name="Ren Q."/>
            <person name="Rosovitz M.J."/>
            <person name="Selengut J.D."/>
            <person name="Shrivastava S."/>
            <person name="Sullivan S.A."/>
            <person name="Tapia R."/>
            <person name="Thompson L.S."/>
            <person name="Watkins K.L."/>
            <person name="Yang Q."/>
            <person name="Yu C."/>
            <person name="Zafar N."/>
            <person name="Zhou L."/>
            <person name="Kuske C.R."/>
        </authorList>
    </citation>
    <scope>NUCLEOTIDE SEQUENCE [LARGE SCALE GENOMIC DNA]</scope>
    <source>
        <strain evidence="2">ATCC 51196 / DSM 11244 / BCRC 80197 / JCM 7670 / NBRC 15755 / NCIMB 13165 / 161</strain>
    </source>
</reference>
<protein>
    <submittedName>
        <fullName evidence="1">Uncharacterized protein</fullName>
    </submittedName>
</protein>
<dbReference type="RefSeq" id="WP_015897040.1">
    <property type="nucleotide sequence ID" value="NC_012483.1"/>
</dbReference>
<dbReference type="OrthoDB" id="101940at2"/>
<keyword evidence="2" id="KW-1185">Reference proteome</keyword>
<dbReference type="EMBL" id="CP001472">
    <property type="protein sequence ID" value="ACO34153.1"/>
    <property type="molecule type" value="Genomic_DNA"/>
</dbReference>
<proteinExistence type="predicted"/>
<dbReference type="AlphaFoldDB" id="C1F8B8"/>
<dbReference type="HOGENOM" id="CLU_381146_0_0_0"/>
<dbReference type="STRING" id="240015.ACP_1929"/>